<dbReference type="InterPro" id="IPR013320">
    <property type="entry name" value="ConA-like_dom_sf"/>
</dbReference>
<name>A0A8H5G1V2_9AGAR</name>
<keyword evidence="2" id="KW-0326">Glycosidase</keyword>
<reference evidence="4 5" key="1">
    <citation type="journal article" date="2020" name="ISME J.">
        <title>Uncovering the hidden diversity of litter-decomposition mechanisms in mushroom-forming fungi.</title>
        <authorList>
            <person name="Floudas D."/>
            <person name="Bentzer J."/>
            <person name="Ahren D."/>
            <person name="Johansson T."/>
            <person name="Persson P."/>
            <person name="Tunlid A."/>
        </authorList>
    </citation>
    <scope>NUCLEOTIDE SEQUENCE [LARGE SCALE GENOMIC DNA]</scope>
    <source>
        <strain evidence="4 5">CBS 146.42</strain>
    </source>
</reference>
<evidence type="ECO:0000256" key="2">
    <source>
        <dbReference type="RuleBase" id="RU361163"/>
    </source>
</evidence>
<dbReference type="OrthoDB" id="89349at2759"/>
<dbReference type="AlphaFoldDB" id="A0A8H5G1V2"/>
<comment type="caution">
    <text evidence="4">The sequence shown here is derived from an EMBL/GenBank/DDBJ whole genome shotgun (WGS) entry which is preliminary data.</text>
</comment>
<proteinExistence type="inferred from homology"/>
<dbReference type="Proteomes" id="UP000559027">
    <property type="component" value="Unassembled WGS sequence"/>
</dbReference>
<evidence type="ECO:0000256" key="3">
    <source>
        <dbReference type="SAM" id="SignalP"/>
    </source>
</evidence>
<dbReference type="GO" id="GO:0000272">
    <property type="term" value="P:polysaccharide catabolic process"/>
    <property type="evidence" value="ECO:0007669"/>
    <property type="project" value="UniProtKB-KW"/>
</dbReference>
<feature type="chain" id="PRO_5034584292" evidence="3">
    <location>
        <begin position="21"/>
        <end position="243"/>
    </location>
</feature>
<comment type="similarity">
    <text evidence="1 2">Belongs to the glycosyl hydrolase 12 (cellulase H) family.</text>
</comment>
<evidence type="ECO:0000256" key="1">
    <source>
        <dbReference type="ARBA" id="ARBA00005519"/>
    </source>
</evidence>
<dbReference type="EMBL" id="JAACJO010000006">
    <property type="protein sequence ID" value="KAF5356771.1"/>
    <property type="molecule type" value="Genomic_DNA"/>
</dbReference>
<keyword evidence="5" id="KW-1185">Reference proteome</keyword>
<dbReference type="InterPro" id="IPR002594">
    <property type="entry name" value="GH12"/>
</dbReference>
<keyword evidence="2" id="KW-0119">Carbohydrate metabolism</keyword>
<keyword evidence="2" id="KW-0378">Hydrolase</keyword>
<protein>
    <submittedName>
        <fullName evidence="4">Uncharacterized protein</fullName>
    </submittedName>
</protein>
<dbReference type="PANTHER" id="PTHR34002">
    <property type="entry name" value="BLR1656 PROTEIN"/>
    <property type="match status" value="1"/>
</dbReference>
<keyword evidence="2" id="KW-0624">Polysaccharide degradation</keyword>
<dbReference type="Pfam" id="PF01670">
    <property type="entry name" value="Glyco_hydro_12"/>
    <property type="match status" value="1"/>
</dbReference>
<dbReference type="Gene3D" id="2.60.120.180">
    <property type="match status" value="1"/>
</dbReference>
<organism evidence="4 5">
    <name type="scientific">Leucocoprinus leucothites</name>
    <dbReference type="NCBI Taxonomy" id="201217"/>
    <lineage>
        <taxon>Eukaryota</taxon>
        <taxon>Fungi</taxon>
        <taxon>Dikarya</taxon>
        <taxon>Basidiomycota</taxon>
        <taxon>Agaricomycotina</taxon>
        <taxon>Agaricomycetes</taxon>
        <taxon>Agaricomycetidae</taxon>
        <taxon>Agaricales</taxon>
        <taxon>Agaricineae</taxon>
        <taxon>Agaricaceae</taxon>
        <taxon>Leucocoprinus</taxon>
    </lineage>
</organism>
<dbReference type="GO" id="GO:0008810">
    <property type="term" value="F:cellulase activity"/>
    <property type="evidence" value="ECO:0007669"/>
    <property type="project" value="InterPro"/>
</dbReference>
<keyword evidence="3" id="KW-0732">Signal</keyword>
<dbReference type="PANTHER" id="PTHR34002:SF9">
    <property type="entry name" value="XYLOGLUCAN-SPECIFIC ENDO-BETA-1,4-GLUCANASE A"/>
    <property type="match status" value="1"/>
</dbReference>
<evidence type="ECO:0000313" key="4">
    <source>
        <dbReference type="EMBL" id="KAF5356771.1"/>
    </source>
</evidence>
<dbReference type="InterPro" id="IPR013319">
    <property type="entry name" value="GH11/12"/>
</dbReference>
<feature type="signal peptide" evidence="3">
    <location>
        <begin position="1"/>
        <end position="20"/>
    </location>
</feature>
<dbReference type="SUPFAM" id="SSF49899">
    <property type="entry name" value="Concanavalin A-like lectins/glucanases"/>
    <property type="match status" value="1"/>
</dbReference>
<gene>
    <name evidence="4" type="ORF">D9756_006704</name>
</gene>
<accession>A0A8H5G1V2</accession>
<evidence type="ECO:0000313" key="5">
    <source>
        <dbReference type="Proteomes" id="UP000559027"/>
    </source>
</evidence>
<sequence length="243" mass="25839">MFKKLLSLVAFSQLCVLANAQTISGQFDCLPAGSYTLCQNLWGKNSGSGSETSTLNSASGNSVSWSTTWNWSGGDNSVKSYPNVESSSAKGKQLSSIGSAPTTWNWSYQSQSNVRADVAYDVWLGTARSGNPASSASSYEIMIWLSGKGSIQPIGSVVASNINVGGHTWNLWKGPNQNWQVLSFVSTSGDITNFNSDLKAFFNYLVQNQGVSASQYVQSIQAGTEPFTGSATLVTSSYSVALN</sequence>